<name>A0ABU1PPU2_9PSEU</name>
<feature type="region of interest" description="Disordered" evidence="1">
    <location>
        <begin position="50"/>
        <end position="72"/>
    </location>
</feature>
<evidence type="ECO:0000256" key="1">
    <source>
        <dbReference type="SAM" id="MobiDB-lite"/>
    </source>
</evidence>
<evidence type="ECO:0000313" key="3">
    <source>
        <dbReference type="Proteomes" id="UP001268819"/>
    </source>
</evidence>
<comment type="caution">
    <text evidence="2">The sequence shown here is derived from an EMBL/GenBank/DDBJ whole genome shotgun (WGS) entry which is preliminary data.</text>
</comment>
<gene>
    <name evidence="2" type="ORF">J2S66_001037</name>
</gene>
<dbReference type="EMBL" id="JAVDSG010000001">
    <property type="protein sequence ID" value="MDR6592653.1"/>
    <property type="molecule type" value="Genomic_DNA"/>
</dbReference>
<protein>
    <submittedName>
        <fullName evidence="2">Uncharacterized protein</fullName>
    </submittedName>
</protein>
<reference evidence="2 3" key="1">
    <citation type="submission" date="2023-07" db="EMBL/GenBank/DDBJ databases">
        <title>Sequencing the genomes of 1000 actinobacteria strains.</title>
        <authorList>
            <person name="Klenk H.-P."/>
        </authorList>
    </citation>
    <scope>NUCLEOTIDE SEQUENCE [LARGE SCALE GENOMIC DNA]</scope>
    <source>
        <strain evidence="2 3">DSM 43749</strain>
    </source>
</reference>
<accession>A0ABU1PPU2</accession>
<proteinExistence type="predicted"/>
<organism evidence="2 3">
    <name type="scientific">Saccharothrix longispora</name>
    <dbReference type="NCBI Taxonomy" id="33920"/>
    <lineage>
        <taxon>Bacteria</taxon>
        <taxon>Bacillati</taxon>
        <taxon>Actinomycetota</taxon>
        <taxon>Actinomycetes</taxon>
        <taxon>Pseudonocardiales</taxon>
        <taxon>Pseudonocardiaceae</taxon>
        <taxon>Saccharothrix</taxon>
    </lineage>
</organism>
<sequence>MGAFDPRRPPGLTAAVTEGLRERFARAQALDGLDPAVRTDEVHGLLDFRRRDTGRPSAPVTVSAAQPVRPAA</sequence>
<evidence type="ECO:0000313" key="2">
    <source>
        <dbReference type="EMBL" id="MDR6592653.1"/>
    </source>
</evidence>
<dbReference type="RefSeq" id="WP_310304368.1">
    <property type="nucleotide sequence ID" value="NZ_BAAAXB010000001.1"/>
</dbReference>
<keyword evidence="3" id="KW-1185">Reference proteome</keyword>
<dbReference type="Proteomes" id="UP001268819">
    <property type="component" value="Unassembled WGS sequence"/>
</dbReference>